<dbReference type="InterPro" id="IPR003781">
    <property type="entry name" value="CoA-bd"/>
</dbReference>
<dbReference type="Pfam" id="PF13380">
    <property type="entry name" value="CoA_binding_2"/>
    <property type="match status" value="1"/>
</dbReference>
<comment type="caution">
    <text evidence="2">The sequence shown here is derived from an EMBL/GenBank/DDBJ whole genome shotgun (WGS) entry which is preliminary data.</text>
</comment>
<name>E8JQM0_STREI</name>
<gene>
    <name evidence="2" type="ORF">HMPREF0819_1290</name>
</gene>
<accession>E8JQM0</accession>
<dbReference type="PANTHER" id="PTHR33303">
    <property type="entry name" value="CYTOPLASMIC PROTEIN-RELATED"/>
    <property type="match status" value="1"/>
</dbReference>
<dbReference type="PANTHER" id="PTHR33303:SF2">
    <property type="entry name" value="COA-BINDING DOMAIN-CONTAINING PROTEIN"/>
    <property type="match status" value="1"/>
</dbReference>
<evidence type="ECO:0000313" key="2">
    <source>
        <dbReference type="EMBL" id="EFW88432.1"/>
    </source>
</evidence>
<evidence type="ECO:0000259" key="1">
    <source>
        <dbReference type="SMART" id="SM00881"/>
    </source>
</evidence>
<evidence type="ECO:0000313" key="3">
    <source>
        <dbReference type="Proteomes" id="UP000005699"/>
    </source>
</evidence>
<dbReference type="eggNOG" id="COG1832">
    <property type="taxonomic scope" value="Bacteria"/>
</dbReference>
<feature type="domain" description="CoA-binding" evidence="1">
    <location>
        <begin position="54"/>
        <end position="148"/>
    </location>
</feature>
<dbReference type="SUPFAM" id="SSF51735">
    <property type="entry name" value="NAD(P)-binding Rossmann-fold domains"/>
    <property type="match status" value="1"/>
</dbReference>
<dbReference type="AlphaFoldDB" id="E8JQM0"/>
<sequence length="178" mass="19964">MKVLDKHGTKQNNIKIRWHVFVILCDILKKKSFLGGSQMTIFQNPSQDVIADYLKSAKNIAVVGLSKRENSPAYGVSKVMQEAGYTIIPVNPRLAGEKVLGETAYARLQDIPVHVDIVDVFRRSEFLPDVAKDFIETDADVFWAQLGLESQEAADILQAAGRDKIVMNKCIKIEYQNL</sequence>
<dbReference type="InterPro" id="IPR036291">
    <property type="entry name" value="NAD(P)-bd_dom_sf"/>
</dbReference>
<organism evidence="2 3">
    <name type="scientific">Streptococcus equinus ATCC 9812</name>
    <dbReference type="NCBI Taxonomy" id="525379"/>
    <lineage>
        <taxon>Bacteria</taxon>
        <taxon>Bacillati</taxon>
        <taxon>Bacillota</taxon>
        <taxon>Bacilli</taxon>
        <taxon>Lactobacillales</taxon>
        <taxon>Streptococcaceae</taxon>
        <taxon>Streptococcus</taxon>
    </lineage>
</organism>
<dbReference type="Gene3D" id="3.40.50.720">
    <property type="entry name" value="NAD(P)-binding Rossmann-like Domain"/>
    <property type="match status" value="1"/>
</dbReference>
<protein>
    <submittedName>
        <fullName evidence="2">CoA binding domain protein</fullName>
    </submittedName>
</protein>
<reference evidence="2 3" key="1">
    <citation type="submission" date="2010-12" db="EMBL/GenBank/DDBJ databases">
        <authorList>
            <person name="Muzny D."/>
            <person name="Qin X."/>
            <person name="Deng J."/>
            <person name="Jiang H."/>
            <person name="Liu Y."/>
            <person name="Qu J."/>
            <person name="Song X.-Z."/>
            <person name="Zhang L."/>
            <person name="Thornton R."/>
            <person name="Coyle M."/>
            <person name="Francisco L."/>
            <person name="Jackson L."/>
            <person name="Javaid M."/>
            <person name="Korchina V."/>
            <person name="Kovar C."/>
            <person name="Mata R."/>
            <person name="Mathew T."/>
            <person name="Ngo R."/>
            <person name="Nguyen L."/>
            <person name="Nguyen N."/>
            <person name="Okwuonu G."/>
            <person name="Ongeri F."/>
            <person name="Pham C."/>
            <person name="Simmons D."/>
            <person name="Wilczek-Boney K."/>
            <person name="Hale W."/>
            <person name="Jakkamsetti A."/>
            <person name="Pham P."/>
            <person name="Ruth R."/>
            <person name="San Lucas F."/>
            <person name="Warren J."/>
            <person name="Zhang J."/>
            <person name="Zhao Z."/>
            <person name="Zhou C."/>
            <person name="Zhu D."/>
            <person name="Lee S."/>
            <person name="Bess C."/>
            <person name="Blankenburg K."/>
            <person name="Forbes L."/>
            <person name="Fu Q."/>
            <person name="Gubbala S."/>
            <person name="Hirani K."/>
            <person name="Jayaseelan J.C."/>
            <person name="Lara F."/>
            <person name="Munidasa M."/>
            <person name="Palculict T."/>
            <person name="Patil S."/>
            <person name="Pu L.-L."/>
            <person name="Saada N."/>
            <person name="Tang L."/>
            <person name="Weissenberger G."/>
            <person name="Zhu Y."/>
            <person name="Hemphill L."/>
            <person name="Shang Y."/>
            <person name="Youmans B."/>
            <person name="Ayvaz T."/>
            <person name="Ross M."/>
            <person name="Santibanez J."/>
            <person name="Aqrawi P."/>
            <person name="Gross S."/>
            <person name="Joshi V."/>
            <person name="Fowler G."/>
            <person name="Nazareth L."/>
            <person name="Reid J."/>
            <person name="Worley K."/>
            <person name="Petrosino J."/>
            <person name="Highlander S."/>
            <person name="Gibbs R."/>
        </authorList>
    </citation>
    <scope>NUCLEOTIDE SEQUENCE [LARGE SCALE GENOMIC DNA]</scope>
    <source>
        <strain evidence="2 3">ATCC 9812</strain>
    </source>
</reference>
<dbReference type="Proteomes" id="UP000005699">
    <property type="component" value="Unassembled WGS sequence"/>
</dbReference>
<dbReference type="EMBL" id="AEVB01000036">
    <property type="protein sequence ID" value="EFW88432.1"/>
    <property type="molecule type" value="Genomic_DNA"/>
</dbReference>
<dbReference type="HOGENOM" id="CLU_112567_0_0_9"/>
<dbReference type="SMART" id="SM00881">
    <property type="entry name" value="CoA_binding"/>
    <property type="match status" value="1"/>
</dbReference>
<proteinExistence type="predicted"/>